<comment type="caution">
    <text evidence="17">The sequence shown here is derived from an EMBL/GenBank/DDBJ whole genome shotgun (WGS) entry which is preliminary data.</text>
</comment>
<dbReference type="GO" id="GO:0106414">
    <property type="term" value="F:mRNA dihydrouridine synthase activity"/>
    <property type="evidence" value="ECO:0007669"/>
    <property type="project" value="RHEA"/>
</dbReference>
<feature type="zinc finger region" description="C3H1-type" evidence="14">
    <location>
        <begin position="73"/>
        <end position="96"/>
    </location>
</feature>
<evidence type="ECO:0000256" key="5">
    <source>
        <dbReference type="ARBA" id="ARBA00022664"/>
    </source>
</evidence>
<dbReference type="Proteomes" id="UP000078348">
    <property type="component" value="Unassembled WGS sequence"/>
</dbReference>
<feature type="domain" description="C3H1-type" evidence="16">
    <location>
        <begin position="73"/>
        <end position="96"/>
    </location>
</feature>
<comment type="catalytic activity">
    <reaction evidence="12">
        <text>a 5,6-dihydrouridine in mRNA + NADP(+) = a uridine in mRNA + NADPH + H(+)</text>
        <dbReference type="Rhea" id="RHEA:69855"/>
        <dbReference type="Rhea" id="RHEA-COMP:14658"/>
        <dbReference type="Rhea" id="RHEA-COMP:17789"/>
        <dbReference type="ChEBI" id="CHEBI:15378"/>
        <dbReference type="ChEBI" id="CHEBI:57783"/>
        <dbReference type="ChEBI" id="CHEBI:58349"/>
        <dbReference type="ChEBI" id="CHEBI:65315"/>
        <dbReference type="ChEBI" id="CHEBI:74443"/>
    </reaction>
    <physiologicalReaction direction="right-to-left" evidence="12">
        <dbReference type="Rhea" id="RHEA:69857"/>
    </physiologicalReaction>
</comment>
<evidence type="ECO:0000256" key="4">
    <source>
        <dbReference type="ARBA" id="ARBA00022643"/>
    </source>
</evidence>
<name>A0A196SH68_BLAHN</name>
<keyword evidence="18" id="KW-1185">Reference proteome</keyword>
<sequence>MSSPEGEESKQAEVIEKLKSPYFVGINPKYVLPALSNKRSDSVVSEADQGITHKTKRKRADVGLKTKMECNMLCSFIARETECPKGDNCKYSHDIPGYMQNRAPDIGPKCPIWDVHGYCPYGLNCRWVGSHCTEDFKLVAKPKEEQIPIVELNECKDVQLQIRGKKYVFECSSWDDAPVGALGEEEMKSIDFHDKLIVAPLTTVGNLPFRRICVEYGADVTYSEMVMTGTLLKAQCSEWALVRRHPSEKLFGLQLATSKPEEAKKVTELVRREMVVDFVDLNAGCPIDVLERMGAGASLLQRPGKLKRVLGSMLDAAETLPVLCKLRTGDKENTLAKLIPDFQALRGRRGNRLNALTIHGRTKTARYTKTADWDYIEECVRSEVAEEPALQVIGNGDIFDYEAMDAHLKSGLLTSVMTGRGALIKPWLLTELKERRHWDISAGERLEIIKKFCDYGLEHWGSDEPGVARTRRFLLEWMSFLCRYVPIGLLDRPQNMNQRPFAYVGRSDLETLLGSQKPEDWIKVSSMFLGPVDEGFVFFPKHKSNAYIE</sequence>
<keyword evidence="14 15" id="KW-0862">Zinc</keyword>
<comment type="catalytic activity">
    <reaction evidence="10">
        <text>5,6-dihydrouridine(47) in tRNA + NAD(+) = uridine(47) in tRNA + NADH + H(+)</text>
        <dbReference type="Rhea" id="RHEA:53364"/>
        <dbReference type="Rhea" id="RHEA-COMP:13539"/>
        <dbReference type="Rhea" id="RHEA-COMP:13540"/>
        <dbReference type="ChEBI" id="CHEBI:15378"/>
        <dbReference type="ChEBI" id="CHEBI:57540"/>
        <dbReference type="ChEBI" id="CHEBI:57945"/>
        <dbReference type="ChEBI" id="CHEBI:65315"/>
        <dbReference type="ChEBI" id="CHEBI:74443"/>
        <dbReference type="EC" id="1.3.1.89"/>
    </reaction>
    <physiologicalReaction direction="right-to-left" evidence="10">
        <dbReference type="Rhea" id="RHEA:53366"/>
    </physiologicalReaction>
</comment>
<dbReference type="SUPFAM" id="SSF51395">
    <property type="entry name" value="FMN-linked oxidoreductases"/>
    <property type="match status" value="1"/>
</dbReference>
<evidence type="ECO:0000256" key="11">
    <source>
        <dbReference type="ARBA" id="ARBA00048342"/>
    </source>
</evidence>
<keyword evidence="14 15" id="KW-0863">Zinc-finger</keyword>
<dbReference type="AlphaFoldDB" id="A0A196SH68"/>
<keyword evidence="5" id="KW-0507">mRNA processing</keyword>
<dbReference type="InterPro" id="IPR018517">
    <property type="entry name" value="tRNA_hU_synthase_CS"/>
</dbReference>
<protein>
    <recommendedName>
        <fullName evidence="2 15">tRNA-dihydrouridine(47) synthase [NAD(P)(+)]</fullName>
        <ecNumber evidence="15">1.3.1.-</ecNumber>
    </recommendedName>
    <alternativeName>
        <fullName evidence="15">tRNA-dihydrouridine synthase 3</fullName>
    </alternativeName>
</protein>
<dbReference type="PROSITE" id="PS01136">
    <property type="entry name" value="UPF0034"/>
    <property type="match status" value="1"/>
</dbReference>
<evidence type="ECO:0000256" key="14">
    <source>
        <dbReference type="PROSITE-ProRule" id="PRU00723"/>
    </source>
</evidence>
<comment type="similarity">
    <text evidence="15">Belongs to the dus family. Dus3 subfamily.</text>
</comment>
<evidence type="ECO:0000313" key="17">
    <source>
        <dbReference type="EMBL" id="OAO15656.1"/>
    </source>
</evidence>
<evidence type="ECO:0000256" key="12">
    <source>
        <dbReference type="ARBA" id="ARBA00049447"/>
    </source>
</evidence>
<dbReference type="Pfam" id="PF01207">
    <property type="entry name" value="Dus"/>
    <property type="match status" value="1"/>
</dbReference>
<dbReference type="CDD" id="cd02801">
    <property type="entry name" value="DUS_like_FMN"/>
    <property type="match status" value="1"/>
</dbReference>
<dbReference type="GO" id="GO:0102265">
    <property type="term" value="F:tRNA-dihydrouridine47 synthase activity"/>
    <property type="evidence" value="ECO:0007669"/>
    <property type="project" value="UniProtKB-EC"/>
</dbReference>
<evidence type="ECO:0000256" key="6">
    <source>
        <dbReference type="ARBA" id="ARBA00022694"/>
    </source>
</evidence>
<evidence type="ECO:0000313" key="18">
    <source>
        <dbReference type="Proteomes" id="UP000078348"/>
    </source>
</evidence>
<keyword evidence="8 15" id="KW-0560">Oxidoreductase</keyword>
<organism evidence="17 18">
    <name type="scientific">Blastocystis sp. subtype 1 (strain ATCC 50177 / NandII)</name>
    <dbReference type="NCBI Taxonomy" id="478820"/>
    <lineage>
        <taxon>Eukaryota</taxon>
        <taxon>Sar</taxon>
        <taxon>Stramenopiles</taxon>
        <taxon>Bigyra</taxon>
        <taxon>Opalozoa</taxon>
        <taxon>Opalinata</taxon>
        <taxon>Blastocystidae</taxon>
        <taxon>Blastocystis</taxon>
    </lineage>
</organism>
<dbReference type="GO" id="GO:0008270">
    <property type="term" value="F:zinc ion binding"/>
    <property type="evidence" value="ECO:0007669"/>
    <property type="project" value="UniProtKB-KW"/>
</dbReference>
<comment type="cofactor">
    <cofactor evidence="1 15">
        <name>FMN</name>
        <dbReference type="ChEBI" id="CHEBI:58210"/>
    </cofactor>
</comment>
<evidence type="ECO:0000256" key="3">
    <source>
        <dbReference type="ARBA" id="ARBA00022630"/>
    </source>
</evidence>
<evidence type="ECO:0000256" key="15">
    <source>
        <dbReference type="RuleBase" id="RU291113"/>
    </source>
</evidence>
<dbReference type="PANTHER" id="PTHR45846:SF1">
    <property type="entry name" value="TRNA-DIHYDROURIDINE(47) SYNTHASE [NAD(P)(+)]-LIKE"/>
    <property type="match status" value="1"/>
</dbReference>
<comment type="catalytic activity">
    <reaction evidence="13">
        <text>5,6-dihydrouridine(47) in tRNA + NADP(+) = uridine(47) in tRNA + NADPH + H(+)</text>
        <dbReference type="Rhea" id="RHEA:53360"/>
        <dbReference type="Rhea" id="RHEA-COMP:13539"/>
        <dbReference type="Rhea" id="RHEA-COMP:13540"/>
        <dbReference type="ChEBI" id="CHEBI:15378"/>
        <dbReference type="ChEBI" id="CHEBI:57783"/>
        <dbReference type="ChEBI" id="CHEBI:58349"/>
        <dbReference type="ChEBI" id="CHEBI:65315"/>
        <dbReference type="ChEBI" id="CHEBI:74443"/>
        <dbReference type="EC" id="1.3.1.89"/>
    </reaction>
    <physiologicalReaction direction="right-to-left" evidence="13">
        <dbReference type="Rhea" id="RHEA:53362"/>
    </physiologicalReaction>
</comment>
<dbReference type="InterPro" id="IPR035587">
    <property type="entry name" value="DUS-like_FMN-bd"/>
</dbReference>
<dbReference type="STRING" id="478820.A0A196SH68"/>
<comment type="catalytic activity">
    <reaction evidence="11">
        <text>a 5,6-dihydrouridine in mRNA + NAD(+) = a uridine in mRNA + NADH + H(+)</text>
        <dbReference type="Rhea" id="RHEA:69851"/>
        <dbReference type="Rhea" id="RHEA-COMP:14658"/>
        <dbReference type="Rhea" id="RHEA-COMP:17789"/>
        <dbReference type="ChEBI" id="CHEBI:15378"/>
        <dbReference type="ChEBI" id="CHEBI:57540"/>
        <dbReference type="ChEBI" id="CHEBI:57945"/>
        <dbReference type="ChEBI" id="CHEBI:65315"/>
        <dbReference type="ChEBI" id="CHEBI:74443"/>
    </reaction>
    <physiologicalReaction direction="right-to-left" evidence="11">
        <dbReference type="Rhea" id="RHEA:69853"/>
    </physiologicalReaction>
</comment>
<evidence type="ECO:0000259" key="16">
    <source>
        <dbReference type="PROSITE" id="PS50103"/>
    </source>
</evidence>
<feature type="domain" description="C3H1-type" evidence="16">
    <location>
        <begin position="104"/>
        <end position="134"/>
    </location>
</feature>
<dbReference type="GO" id="GO:0050660">
    <property type="term" value="F:flavin adenine dinucleotide binding"/>
    <property type="evidence" value="ECO:0007669"/>
    <property type="project" value="UniProtKB-UniRule"/>
</dbReference>
<dbReference type="EMBL" id="LXWW01000126">
    <property type="protein sequence ID" value="OAO15656.1"/>
    <property type="molecule type" value="Genomic_DNA"/>
</dbReference>
<evidence type="ECO:0000256" key="9">
    <source>
        <dbReference type="ARBA" id="ARBA00023027"/>
    </source>
</evidence>
<keyword evidence="7" id="KW-0521">NADP</keyword>
<dbReference type="GO" id="GO:0003723">
    <property type="term" value="F:RNA binding"/>
    <property type="evidence" value="ECO:0007669"/>
    <property type="project" value="TreeGrafter"/>
</dbReference>
<dbReference type="PANTHER" id="PTHR45846">
    <property type="entry name" value="TRNA-DIHYDROURIDINE(47) SYNTHASE [NAD(P)(+)]-LIKE"/>
    <property type="match status" value="1"/>
</dbReference>
<dbReference type="Pfam" id="PF25585">
    <property type="entry name" value="zf-CCCH_DUS3L"/>
    <property type="match status" value="2"/>
</dbReference>
<reference evidence="17 18" key="1">
    <citation type="submission" date="2016-05" db="EMBL/GenBank/DDBJ databases">
        <title>Nuclear genome of Blastocystis sp. subtype 1 NandII.</title>
        <authorList>
            <person name="Gentekaki E."/>
            <person name="Curtis B."/>
            <person name="Stairs C."/>
            <person name="Eme L."/>
            <person name="Herman E."/>
            <person name="Klimes V."/>
            <person name="Arias M.C."/>
            <person name="Elias M."/>
            <person name="Hilliou F."/>
            <person name="Klute M."/>
            <person name="Malik S.-B."/>
            <person name="Pightling A."/>
            <person name="Rachubinski R."/>
            <person name="Salas D."/>
            <person name="Schlacht A."/>
            <person name="Suga H."/>
            <person name="Archibald J."/>
            <person name="Ball S.G."/>
            <person name="Clark G."/>
            <person name="Dacks J."/>
            <person name="Van Der Giezen M."/>
            <person name="Tsaousis A."/>
            <person name="Roger A."/>
        </authorList>
    </citation>
    <scope>NUCLEOTIDE SEQUENCE [LARGE SCALE GENOMIC DNA]</scope>
    <source>
        <strain evidence="18">ATCC 50177 / NandII</strain>
    </source>
</reference>
<dbReference type="EC" id="1.3.1.-" evidence="15"/>
<evidence type="ECO:0000256" key="13">
    <source>
        <dbReference type="ARBA" id="ARBA00049513"/>
    </source>
</evidence>
<dbReference type="GO" id="GO:0006397">
    <property type="term" value="P:mRNA processing"/>
    <property type="evidence" value="ECO:0007669"/>
    <property type="project" value="UniProtKB-KW"/>
</dbReference>
<evidence type="ECO:0000256" key="8">
    <source>
        <dbReference type="ARBA" id="ARBA00023002"/>
    </source>
</evidence>
<gene>
    <name evidence="17" type="ORF">AV274_2617</name>
</gene>
<keyword evidence="3 15" id="KW-0285">Flavoprotein</keyword>
<dbReference type="Gene3D" id="3.20.20.70">
    <property type="entry name" value="Aldolase class I"/>
    <property type="match status" value="1"/>
</dbReference>
<evidence type="ECO:0000256" key="2">
    <source>
        <dbReference type="ARBA" id="ARBA00012376"/>
    </source>
</evidence>
<dbReference type="PROSITE" id="PS50103">
    <property type="entry name" value="ZF_C3H1"/>
    <property type="match status" value="2"/>
</dbReference>
<keyword evidence="4 15" id="KW-0288">FMN</keyword>
<evidence type="ECO:0000256" key="10">
    <source>
        <dbReference type="ARBA" id="ARBA00048266"/>
    </source>
</evidence>
<keyword evidence="14 15" id="KW-0479">Metal-binding</keyword>
<accession>A0A196SH68</accession>
<dbReference type="InterPro" id="IPR000571">
    <property type="entry name" value="Znf_CCCH"/>
</dbReference>
<keyword evidence="6 15" id="KW-0819">tRNA processing</keyword>
<keyword evidence="9" id="KW-0520">NAD</keyword>
<feature type="zinc finger region" description="C3H1-type" evidence="14">
    <location>
        <begin position="104"/>
        <end position="134"/>
    </location>
</feature>
<dbReference type="InterPro" id="IPR013785">
    <property type="entry name" value="Aldolase_TIM"/>
</dbReference>
<proteinExistence type="inferred from homology"/>
<dbReference type="OrthoDB" id="259935at2759"/>
<evidence type="ECO:0000256" key="1">
    <source>
        <dbReference type="ARBA" id="ARBA00001917"/>
    </source>
</evidence>
<evidence type="ECO:0000256" key="7">
    <source>
        <dbReference type="ARBA" id="ARBA00022857"/>
    </source>
</evidence>
<dbReference type="Gene3D" id="4.10.1000.10">
    <property type="entry name" value="Zinc finger, CCCH-type"/>
    <property type="match status" value="1"/>
</dbReference>